<comment type="caution">
    <text evidence="1">The sequence shown here is derived from an EMBL/GenBank/DDBJ whole genome shotgun (WGS) entry which is preliminary data.</text>
</comment>
<dbReference type="AlphaFoldDB" id="A0A3R7HLH3"/>
<organism evidence="1 2">
    <name type="scientific">Alicycliphilus denitrificans</name>
    <dbReference type="NCBI Taxonomy" id="179636"/>
    <lineage>
        <taxon>Bacteria</taxon>
        <taxon>Pseudomonadati</taxon>
        <taxon>Pseudomonadota</taxon>
        <taxon>Betaproteobacteria</taxon>
        <taxon>Burkholderiales</taxon>
        <taxon>Comamonadaceae</taxon>
        <taxon>Alicycliphilus</taxon>
    </lineage>
</organism>
<reference evidence="1 2" key="1">
    <citation type="submission" date="2018-09" db="EMBL/GenBank/DDBJ databases">
        <title>Genome comparison of Alicycliphilus sp. BQ1, a polyurethanolytic bacterium, with its closest phylogenetic relatives Alicycliphilus denitrificans BC and K601, unable to attack polyurethane.</title>
        <authorList>
            <person name="Loza-Tavera H."/>
            <person name="Lozano L."/>
            <person name="Cevallos M."/>
            <person name="Maya-Lucas O."/>
            <person name="Garcia-Mena J."/>
            <person name="Hernandez J."/>
        </authorList>
    </citation>
    <scope>NUCLEOTIDE SEQUENCE [LARGE SCALE GENOMIC DNA]</scope>
    <source>
        <strain evidence="1 2">BQ1</strain>
    </source>
</reference>
<accession>A0A3R7HLH3</accession>
<protein>
    <submittedName>
        <fullName evidence="1">Uncharacterized protein</fullName>
    </submittedName>
</protein>
<evidence type="ECO:0000313" key="1">
    <source>
        <dbReference type="EMBL" id="RKJ93853.1"/>
    </source>
</evidence>
<gene>
    <name evidence="1" type="ORF">CE154_021765</name>
</gene>
<proteinExistence type="predicted"/>
<evidence type="ECO:0000313" key="2">
    <source>
        <dbReference type="Proteomes" id="UP000216225"/>
    </source>
</evidence>
<sequence>MHAAPRPPSPLDQLDQLQHDLRALQDMRTSPHAFSAAARGHADLLAALPPRYGEVLLGLLDRLEAGALFTEESCSFSHQGVVDSLQLWVDKARGITCA</sequence>
<name>A0A3R7HLH3_9BURK</name>
<dbReference type="Proteomes" id="UP000216225">
    <property type="component" value="Unassembled WGS sequence"/>
</dbReference>
<dbReference type="RefSeq" id="WP_094439188.1">
    <property type="nucleotide sequence ID" value="NZ_AP024172.1"/>
</dbReference>
<dbReference type="EMBL" id="NKDB02000008">
    <property type="protein sequence ID" value="RKJ93853.1"/>
    <property type="molecule type" value="Genomic_DNA"/>
</dbReference>